<feature type="active site" description="Proton donor/acceptor" evidence="2">
    <location>
        <position position="326"/>
    </location>
</feature>
<dbReference type="Gene3D" id="3.40.630.10">
    <property type="entry name" value="Zn peptidases"/>
    <property type="match status" value="1"/>
</dbReference>
<dbReference type="InterPro" id="IPR000834">
    <property type="entry name" value="Peptidase_M14"/>
</dbReference>
<gene>
    <name evidence="5" type="ORF">WHR41_03981</name>
</gene>
<dbReference type="GO" id="GO:0008270">
    <property type="term" value="F:zinc ion binding"/>
    <property type="evidence" value="ECO:0007669"/>
    <property type="project" value="InterPro"/>
</dbReference>
<feature type="domain" description="Peptidase M14" evidence="4">
    <location>
        <begin position="74"/>
        <end position="355"/>
    </location>
</feature>
<dbReference type="PROSITE" id="PS52035">
    <property type="entry name" value="PEPTIDASE_M14"/>
    <property type="match status" value="1"/>
</dbReference>
<comment type="similarity">
    <text evidence="1 2">Belongs to the peptidase M14 family.</text>
</comment>
<dbReference type="Pfam" id="PF00246">
    <property type="entry name" value="Peptidase_M14"/>
    <property type="match status" value="1"/>
</dbReference>
<evidence type="ECO:0000313" key="6">
    <source>
        <dbReference type="Proteomes" id="UP000803884"/>
    </source>
</evidence>
<name>A0AB34KPW3_9PEZI</name>
<dbReference type="GO" id="GO:0006508">
    <property type="term" value="P:proteolysis"/>
    <property type="evidence" value="ECO:0007669"/>
    <property type="project" value="InterPro"/>
</dbReference>
<evidence type="ECO:0000256" key="3">
    <source>
        <dbReference type="SAM" id="SignalP"/>
    </source>
</evidence>
<proteinExistence type="inferred from homology"/>
<keyword evidence="3" id="KW-0732">Signal</keyword>
<evidence type="ECO:0000256" key="2">
    <source>
        <dbReference type="PROSITE-ProRule" id="PRU01379"/>
    </source>
</evidence>
<reference evidence="5 6" key="1">
    <citation type="journal article" date="2020" name="Microbiol. Resour. Announc.">
        <title>Draft Genome Sequence of a Cladosporium Species Isolated from the Mesophotic Ascidian Didemnum maculosum.</title>
        <authorList>
            <person name="Gioti A."/>
            <person name="Siaperas R."/>
            <person name="Nikolaivits E."/>
            <person name="Le Goff G."/>
            <person name="Ouazzani J."/>
            <person name="Kotoulas G."/>
            <person name="Topakas E."/>
        </authorList>
    </citation>
    <scope>NUCLEOTIDE SEQUENCE [LARGE SCALE GENOMIC DNA]</scope>
    <source>
        <strain evidence="5 6">TM138-S3</strain>
    </source>
</reference>
<comment type="caution">
    <text evidence="5">The sequence shown here is derived from an EMBL/GenBank/DDBJ whole genome shotgun (WGS) entry which is preliminary data.</text>
</comment>
<accession>A0AB34KPW3</accession>
<dbReference type="SUPFAM" id="SSF53187">
    <property type="entry name" value="Zn-dependent exopeptidases"/>
    <property type="match status" value="1"/>
</dbReference>
<feature type="chain" id="PRO_5044346595" description="Peptidase M14 domain-containing protein" evidence="3">
    <location>
        <begin position="22"/>
        <end position="544"/>
    </location>
</feature>
<dbReference type="Proteomes" id="UP000803884">
    <property type="component" value="Unassembled WGS sequence"/>
</dbReference>
<organism evidence="5 6">
    <name type="scientific">Cladosporium halotolerans</name>
    <dbReference type="NCBI Taxonomy" id="1052096"/>
    <lineage>
        <taxon>Eukaryota</taxon>
        <taxon>Fungi</taxon>
        <taxon>Dikarya</taxon>
        <taxon>Ascomycota</taxon>
        <taxon>Pezizomycotina</taxon>
        <taxon>Dothideomycetes</taxon>
        <taxon>Dothideomycetidae</taxon>
        <taxon>Cladosporiales</taxon>
        <taxon>Cladosporiaceae</taxon>
        <taxon>Cladosporium</taxon>
    </lineage>
</organism>
<evidence type="ECO:0000313" key="5">
    <source>
        <dbReference type="EMBL" id="KAL1586994.1"/>
    </source>
</evidence>
<protein>
    <recommendedName>
        <fullName evidence="4">Peptidase M14 domain-containing protein</fullName>
    </recommendedName>
</protein>
<dbReference type="EMBL" id="JAAQHG020000012">
    <property type="protein sequence ID" value="KAL1586994.1"/>
    <property type="molecule type" value="Genomic_DNA"/>
</dbReference>
<evidence type="ECO:0000259" key="4">
    <source>
        <dbReference type="PROSITE" id="PS52035"/>
    </source>
</evidence>
<evidence type="ECO:0000256" key="1">
    <source>
        <dbReference type="ARBA" id="ARBA00005988"/>
    </source>
</evidence>
<sequence length="544" mass="60654">MASSINKMKAALLCIGSSVLAQSPGATYGDNYTPVNKDSEAISRNYPDIDIDLLSPFFLSPDTVPPGFANGTAPPTPDYVMDNFLQSLAPRNDWYNYYVADFQTEQGRPIPYVFLTKPSEGISGNATQPAKLRVYIQGEIHGNEPAADQGVMALLGKMDANSTWTANLLERMDILILPQYNRDGASYFQRELVSNIDPNRDHPKLLKQQTSDIKQAFNEWDPHVVIDMHEFTAPTIYGGRYRHGADAMIAGTKNLNTRQEIRNLTDGKFRLGIGAALEERGMNWEPYVTGESSDVEAPIVMEEAITSPTSGRNAMGLNQAVVILAELRGIRLADQHFQRRTAAALTMLESFLNIARQDVDEVLETIETAIESFITSDDDIVLSDYQPSENRTFTFVDIRNGSLVQVPIEFQSSTPALANQTRARPEAYLIPRNWIDVAEKLKIMGVELEELKYQHRAPVQAYNITSSQLETEFYEGVVRNHVTTEPFVKEDLVLPAGSWRVSTRQKKAAQAFIALEPEIAESFVSFSIIPVSAGDEYPIFRELA</sequence>
<keyword evidence="6" id="KW-1185">Reference proteome</keyword>
<dbReference type="GO" id="GO:0004181">
    <property type="term" value="F:metallocarboxypeptidase activity"/>
    <property type="evidence" value="ECO:0007669"/>
    <property type="project" value="InterPro"/>
</dbReference>
<feature type="signal peptide" evidence="3">
    <location>
        <begin position="1"/>
        <end position="21"/>
    </location>
</feature>
<dbReference type="AlphaFoldDB" id="A0AB34KPW3"/>
<dbReference type="RefSeq" id="XP_069230099.1">
    <property type="nucleotide sequence ID" value="XM_069372587.1"/>
</dbReference>
<dbReference type="GeneID" id="96005425"/>